<name>A0AAQ3UD77_PASNO</name>
<evidence type="ECO:0000313" key="3">
    <source>
        <dbReference type="EMBL" id="WVZ89611.1"/>
    </source>
</evidence>
<dbReference type="EMBL" id="CP144752">
    <property type="protein sequence ID" value="WVZ89611.1"/>
    <property type="molecule type" value="Genomic_DNA"/>
</dbReference>
<dbReference type="AlphaFoldDB" id="A0AAQ3UD77"/>
<keyword evidence="4" id="KW-1185">Reference proteome</keyword>
<keyword evidence="2" id="KW-0472">Membrane</keyword>
<feature type="transmembrane region" description="Helical" evidence="2">
    <location>
        <begin position="30"/>
        <end position="49"/>
    </location>
</feature>
<feature type="region of interest" description="Disordered" evidence="1">
    <location>
        <begin position="1"/>
        <end position="24"/>
    </location>
</feature>
<accession>A0AAQ3UD77</accession>
<organism evidence="3 4">
    <name type="scientific">Paspalum notatum var. saurae</name>
    <dbReference type="NCBI Taxonomy" id="547442"/>
    <lineage>
        <taxon>Eukaryota</taxon>
        <taxon>Viridiplantae</taxon>
        <taxon>Streptophyta</taxon>
        <taxon>Embryophyta</taxon>
        <taxon>Tracheophyta</taxon>
        <taxon>Spermatophyta</taxon>
        <taxon>Magnoliopsida</taxon>
        <taxon>Liliopsida</taxon>
        <taxon>Poales</taxon>
        <taxon>Poaceae</taxon>
        <taxon>PACMAD clade</taxon>
        <taxon>Panicoideae</taxon>
        <taxon>Andropogonodae</taxon>
        <taxon>Paspaleae</taxon>
        <taxon>Paspalinae</taxon>
        <taxon>Paspalum</taxon>
    </lineage>
</organism>
<feature type="transmembrane region" description="Helical" evidence="2">
    <location>
        <begin position="55"/>
        <end position="81"/>
    </location>
</feature>
<evidence type="ECO:0000256" key="2">
    <source>
        <dbReference type="SAM" id="Phobius"/>
    </source>
</evidence>
<proteinExistence type="predicted"/>
<keyword evidence="2" id="KW-1133">Transmembrane helix</keyword>
<reference evidence="3 4" key="1">
    <citation type="submission" date="2024-02" db="EMBL/GenBank/DDBJ databases">
        <title>High-quality chromosome-scale genome assembly of Pensacola bahiagrass (Paspalum notatum Flugge var. saurae).</title>
        <authorList>
            <person name="Vega J.M."/>
            <person name="Podio M."/>
            <person name="Orjuela J."/>
            <person name="Siena L.A."/>
            <person name="Pessino S.C."/>
            <person name="Combes M.C."/>
            <person name="Mariac C."/>
            <person name="Albertini E."/>
            <person name="Pupilli F."/>
            <person name="Ortiz J.P.A."/>
            <person name="Leblanc O."/>
        </authorList>
    </citation>
    <scope>NUCLEOTIDE SEQUENCE [LARGE SCALE GENOMIC DNA]</scope>
    <source>
        <strain evidence="3">R1</strain>
        <tissue evidence="3">Leaf</tissue>
    </source>
</reference>
<keyword evidence="2" id="KW-0812">Transmembrane</keyword>
<sequence>MPWSRTLSRNLPRLHPTSPSIHQSPPISHVLSSWGLCRVICFFLAQAVYRFKPTVMLPGLVISLIPLIVDIFLHIVFFLVVPSLLGRLRSRHYVACDMAKLDLTKHTGADVYTNEHKFRMM</sequence>
<feature type="compositionally biased region" description="Low complexity" evidence="1">
    <location>
        <begin position="15"/>
        <end position="24"/>
    </location>
</feature>
<gene>
    <name evidence="3" type="ORF">U9M48_035990</name>
</gene>
<dbReference type="Proteomes" id="UP001341281">
    <property type="component" value="Chromosome 08"/>
</dbReference>
<evidence type="ECO:0000313" key="4">
    <source>
        <dbReference type="Proteomes" id="UP001341281"/>
    </source>
</evidence>
<evidence type="ECO:0000256" key="1">
    <source>
        <dbReference type="SAM" id="MobiDB-lite"/>
    </source>
</evidence>
<protein>
    <submittedName>
        <fullName evidence="3">Uncharacterized protein</fullName>
    </submittedName>
</protein>